<proteinExistence type="inferred from homology"/>
<keyword evidence="9" id="KW-0119">Carbohydrate metabolism</keyword>
<comment type="similarity">
    <text evidence="3">Belongs to the glycosyl hydrolase 18 family. Chitinase class II subfamily.</text>
</comment>
<evidence type="ECO:0000313" key="16">
    <source>
        <dbReference type="EMBL" id="KAL2324603.1"/>
    </source>
</evidence>
<dbReference type="EMBL" id="JBGMDY010000008">
    <property type="protein sequence ID" value="KAL2324603.1"/>
    <property type="molecule type" value="Genomic_DNA"/>
</dbReference>
<dbReference type="Pfam" id="PF00704">
    <property type="entry name" value="Glyco_hydro_18"/>
    <property type="match status" value="1"/>
</dbReference>
<keyword evidence="5" id="KW-0964">Secreted</keyword>
<dbReference type="Proteomes" id="UP001603857">
    <property type="component" value="Unassembled WGS sequence"/>
</dbReference>
<organism evidence="16 17">
    <name type="scientific">Flemingia macrophylla</name>
    <dbReference type="NCBI Taxonomy" id="520843"/>
    <lineage>
        <taxon>Eukaryota</taxon>
        <taxon>Viridiplantae</taxon>
        <taxon>Streptophyta</taxon>
        <taxon>Embryophyta</taxon>
        <taxon>Tracheophyta</taxon>
        <taxon>Spermatophyta</taxon>
        <taxon>Magnoliopsida</taxon>
        <taxon>eudicotyledons</taxon>
        <taxon>Gunneridae</taxon>
        <taxon>Pentapetalae</taxon>
        <taxon>rosids</taxon>
        <taxon>fabids</taxon>
        <taxon>Fabales</taxon>
        <taxon>Fabaceae</taxon>
        <taxon>Papilionoideae</taxon>
        <taxon>50 kb inversion clade</taxon>
        <taxon>NPAAA clade</taxon>
        <taxon>indigoferoid/millettioid clade</taxon>
        <taxon>Phaseoleae</taxon>
        <taxon>Flemingia</taxon>
    </lineage>
</organism>
<evidence type="ECO:0000256" key="10">
    <source>
        <dbReference type="ARBA" id="ARBA00023295"/>
    </source>
</evidence>
<dbReference type="PANTHER" id="PTHR45708:SF21">
    <property type="entry name" value="ACIDIC ENDOCHITINASE"/>
    <property type="match status" value="1"/>
</dbReference>
<comment type="subcellular location">
    <subcellularLocation>
        <location evidence="2">Secreted</location>
        <location evidence="2">Extracellular space</location>
    </subcellularLocation>
</comment>
<evidence type="ECO:0000256" key="2">
    <source>
        <dbReference type="ARBA" id="ARBA00004239"/>
    </source>
</evidence>
<keyword evidence="10 13" id="KW-0326">Glycosidase</keyword>
<evidence type="ECO:0000256" key="12">
    <source>
        <dbReference type="ARBA" id="ARBA00073139"/>
    </source>
</evidence>
<dbReference type="AlphaFoldDB" id="A0ABD1LMP7"/>
<evidence type="ECO:0000256" key="4">
    <source>
        <dbReference type="ARBA" id="ARBA00012729"/>
    </source>
</evidence>
<evidence type="ECO:0000256" key="9">
    <source>
        <dbReference type="ARBA" id="ARBA00023277"/>
    </source>
</evidence>
<evidence type="ECO:0000256" key="13">
    <source>
        <dbReference type="RuleBase" id="RU000489"/>
    </source>
</evidence>
<comment type="catalytic activity">
    <reaction evidence="1">
        <text>Random endo-hydrolysis of N-acetyl-beta-D-glucosaminide (1-&gt;4)-beta-linkages in chitin and chitodextrins.</text>
        <dbReference type="EC" id="3.2.1.14"/>
    </reaction>
</comment>
<gene>
    <name evidence="16" type="ORF">Fmac_023661</name>
</gene>
<feature type="domain" description="GH18" evidence="15">
    <location>
        <begin position="30"/>
        <end position="303"/>
    </location>
</feature>
<dbReference type="InterPro" id="IPR001223">
    <property type="entry name" value="Glyco_hydro18_cat"/>
</dbReference>
<keyword evidence="14" id="KW-0732">Signal</keyword>
<dbReference type="CDD" id="cd02877">
    <property type="entry name" value="GH18_hevamine_XipI_class_III"/>
    <property type="match status" value="1"/>
</dbReference>
<evidence type="ECO:0000313" key="17">
    <source>
        <dbReference type="Proteomes" id="UP001603857"/>
    </source>
</evidence>
<dbReference type="InterPro" id="IPR050542">
    <property type="entry name" value="Glycosyl_Hydrlase18_Chitinase"/>
</dbReference>
<dbReference type="GO" id="GO:0006032">
    <property type="term" value="P:chitin catabolic process"/>
    <property type="evidence" value="ECO:0007669"/>
    <property type="project" value="UniProtKB-KW"/>
</dbReference>
<evidence type="ECO:0000256" key="7">
    <source>
        <dbReference type="ARBA" id="ARBA00023024"/>
    </source>
</evidence>
<keyword evidence="11" id="KW-0624">Polysaccharide degradation</keyword>
<dbReference type="InterPro" id="IPR045321">
    <property type="entry name" value="Cts1-like"/>
</dbReference>
<dbReference type="InterPro" id="IPR017853">
    <property type="entry name" value="GH"/>
</dbReference>
<evidence type="ECO:0000256" key="5">
    <source>
        <dbReference type="ARBA" id="ARBA00022525"/>
    </source>
</evidence>
<dbReference type="SUPFAM" id="SSF51445">
    <property type="entry name" value="(Trans)glycosidases"/>
    <property type="match status" value="1"/>
</dbReference>
<evidence type="ECO:0000256" key="3">
    <source>
        <dbReference type="ARBA" id="ARBA00009121"/>
    </source>
</evidence>
<sequence>MVKTKSKTCHATSLLLPLLFSTLFVTSHAGGIAIYWGQNGNEGTLSDACATGRYAYVNIAFLNVFGNGQTPQLNLAGHCNPSVTGSCTKFAAQIKDCQTKGIKVLLSIGGGIGTYSLASVEDARNVSSFLWNTFLGGKSSTRPLGDAVLDGIDFDIELGSTQNYEYLARFLKDYSRVGKRVHLSAAPQCPIPDKFLGTALNTGLFDFVWVQFYNNPPCQYANGNITNLVSSWNRWTSTVPAGKIFLGLPAAPAAAGSGYVPADVLTSEILPVIKKSPKYGGVMLWSRFYDVQNGYSTSIVGSV</sequence>
<protein>
    <recommendedName>
        <fullName evidence="12">Acidic endochitinase</fullName>
        <ecNumber evidence="4">3.2.1.14</ecNumber>
    </recommendedName>
</protein>
<dbReference type="PANTHER" id="PTHR45708">
    <property type="entry name" value="ENDOCHITINASE"/>
    <property type="match status" value="1"/>
</dbReference>
<evidence type="ECO:0000256" key="1">
    <source>
        <dbReference type="ARBA" id="ARBA00000822"/>
    </source>
</evidence>
<dbReference type="FunFam" id="3.20.20.80:FF:000015">
    <property type="entry name" value="Acidic endochitinase SE2"/>
    <property type="match status" value="1"/>
</dbReference>
<evidence type="ECO:0000256" key="14">
    <source>
        <dbReference type="SAM" id="SignalP"/>
    </source>
</evidence>
<dbReference type="InterPro" id="IPR001579">
    <property type="entry name" value="Glyco_hydro_18_chit_AS"/>
</dbReference>
<evidence type="ECO:0000259" key="15">
    <source>
        <dbReference type="PROSITE" id="PS51910"/>
    </source>
</evidence>
<comment type="caution">
    <text evidence="16">The sequence shown here is derived from an EMBL/GenBank/DDBJ whole genome shotgun (WGS) entry which is preliminary data.</text>
</comment>
<evidence type="ECO:0000256" key="6">
    <source>
        <dbReference type="ARBA" id="ARBA00022801"/>
    </source>
</evidence>
<accession>A0ABD1LMP7</accession>
<dbReference type="GO" id="GO:0005576">
    <property type="term" value="C:extracellular region"/>
    <property type="evidence" value="ECO:0007669"/>
    <property type="project" value="UniProtKB-SubCell"/>
</dbReference>
<reference evidence="16 17" key="1">
    <citation type="submission" date="2024-08" db="EMBL/GenBank/DDBJ databases">
        <title>Insights into the chromosomal genome structure of Flemingia macrophylla.</title>
        <authorList>
            <person name="Ding Y."/>
            <person name="Zhao Y."/>
            <person name="Bi W."/>
            <person name="Wu M."/>
            <person name="Zhao G."/>
            <person name="Gong Y."/>
            <person name="Li W."/>
            <person name="Zhang P."/>
        </authorList>
    </citation>
    <scope>NUCLEOTIDE SEQUENCE [LARGE SCALE GENOMIC DNA]</scope>
    <source>
        <strain evidence="16">DYQJB</strain>
        <tissue evidence="16">Leaf</tissue>
    </source>
</reference>
<dbReference type="PROSITE" id="PS01095">
    <property type="entry name" value="GH18_1"/>
    <property type="match status" value="1"/>
</dbReference>
<keyword evidence="8" id="KW-1015">Disulfide bond</keyword>
<keyword evidence="6 13" id="KW-0378">Hydrolase</keyword>
<feature type="chain" id="PRO_5044884072" description="Acidic endochitinase" evidence="14">
    <location>
        <begin position="30"/>
        <end position="303"/>
    </location>
</feature>
<name>A0ABD1LMP7_9FABA</name>
<dbReference type="EC" id="3.2.1.14" evidence="4"/>
<evidence type="ECO:0000256" key="8">
    <source>
        <dbReference type="ARBA" id="ARBA00023157"/>
    </source>
</evidence>
<dbReference type="GO" id="GO:0000272">
    <property type="term" value="P:polysaccharide catabolic process"/>
    <property type="evidence" value="ECO:0007669"/>
    <property type="project" value="UniProtKB-KW"/>
</dbReference>
<keyword evidence="7" id="KW-0146">Chitin degradation</keyword>
<evidence type="ECO:0000256" key="11">
    <source>
        <dbReference type="ARBA" id="ARBA00023326"/>
    </source>
</evidence>
<keyword evidence="17" id="KW-1185">Reference proteome</keyword>
<dbReference type="PROSITE" id="PS51910">
    <property type="entry name" value="GH18_2"/>
    <property type="match status" value="1"/>
</dbReference>
<dbReference type="GO" id="GO:0008843">
    <property type="term" value="F:endochitinase activity"/>
    <property type="evidence" value="ECO:0007669"/>
    <property type="project" value="UniProtKB-EC"/>
</dbReference>
<feature type="signal peptide" evidence="14">
    <location>
        <begin position="1"/>
        <end position="29"/>
    </location>
</feature>
<dbReference type="Gene3D" id="3.20.20.80">
    <property type="entry name" value="Glycosidases"/>
    <property type="match status" value="1"/>
</dbReference>